<organism evidence="5 6">
    <name type="scientific">Gomphillus americanus</name>
    <dbReference type="NCBI Taxonomy" id="1940652"/>
    <lineage>
        <taxon>Eukaryota</taxon>
        <taxon>Fungi</taxon>
        <taxon>Dikarya</taxon>
        <taxon>Ascomycota</taxon>
        <taxon>Pezizomycotina</taxon>
        <taxon>Lecanoromycetes</taxon>
        <taxon>OSLEUM clade</taxon>
        <taxon>Ostropomycetidae</taxon>
        <taxon>Ostropales</taxon>
        <taxon>Graphidaceae</taxon>
        <taxon>Gomphilloideae</taxon>
        <taxon>Gomphillus</taxon>
    </lineage>
</organism>
<dbReference type="InterPro" id="IPR036873">
    <property type="entry name" value="Rhodanese-like_dom_sf"/>
</dbReference>
<dbReference type="PANTHER" id="PTHR11364">
    <property type="entry name" value="THIOSULFATE SULFERTANSFERASE"/>
    <property type="match status" value="1"/>
</dbReference>
<dbReference type="OrthoDB" id="270167at2759"/>
<feature type="region of interest" description="Disordered" evidence="3">
    <location>
        <begin position="226"/>
        <end position="248"/>
    </location>
</feature>
<proteinExistence type="predicted"/>
<evidence type="ECO:0000256" key="3">
    <source>
        <dbReference type="SAM" id="MobiDB-lite"/>
    </source>
</evidence>
<dbReference type="InterPro" id="IPR001763">
    <property type="entry name" value="Rhodanese-like_dom"/>
</dbReference>
<evidence type="ECO:0000313" key="5">
    <source>
        <dbReference type="EMBL" id="CAF9928972.1"/>
    </source>
</evidence>
<evidence type="ECO:0000259" key="4">
    <source>
        <dbReference type="PROSITE" id="PS50206"/>
    </source>
</evidence>
<dbReference type="Proteomes" id="UP000664169">
    <property type="component" value="Unassembled WGS sequence"/>
</dbReference>
<evidence type="ECO:0000256" key="1">
    <source>
        <dbReference type="ARBA" id="ARBA00022679"/>
    </source>
</evidence>
<dbReference type="FunFam" id="3.40.250.10:FF:000033">
    <property type="entry name" value="Thiosulfate sulfurtransferase TUM1"/>
    <property type="match status" value="1"/>
</dbReference>
<protein>
    <recommendedName>
        <fullName evidence="4">Rhodanese domain-containing protein</fullName>
    </recommendedName>
</protein>
<dbReference type="EMBL" id="CAJPDQ010000031">
    <property type="protein sequence ID" value="CAF9928972.1"/>
    <property type="molecule type" value="Genomic_DNA"/>
</dbReference>
<dbReference type="CDD" id="cd01448">
    <property type="entry name" value="TST_Repeat_1"/>
    <property type="match status" value="1"/>
</dbReference>
<comment type="caution">
    <text evidence="5">The sequence shown here is derived from an EMBL/GenBank/DDBJ whole genome shotgun (WGS) entry which is preliminary data.</text>
</comment>
<dbReference type="CDD" id="cd01449">
    <property type="entry name" value="TST_Repeat_2"/>
    <property type="match status" value="1"/>
</dbReference>
<reference evidence="5" key="1">
    <citation type="submission" date="2021-03" db="EMBL/GenBank/DDBJ databases">
        <authorList>
            <person name="Tagirdzhanova G."/>
        </authorList>
    </citation>
    <scope>NUCLEOTIDE SEQUENCE</scope>
</reference>
<feature type="domain" description="Rhodanese" evidence="4">
    <location>
        <begin position="84"/>
        <end position="178"/>
    </location>
</feature>
<dbReference type="Gene3D" id="3.40.250.10">
    <property type="entry name" value="Rhodanese-like domain"/>
    <property type="match status" value="2"/>
</dbReference>
<dbReference type="SMART" id="SM00450">
    <property type="entry name" value="RHOD"/>
    <property type="match status" value="2"/>
</dbReference>
<dbReference type="SUPFAM" id="SSF52821">
    <property type="entry name" value="Rhodanese/Cell cycle control phosphatase"/>
    <property type="match status" value="2"/>
</dbReference>
<keyword evidence="6" id="KW-1185">Reference proteome</keyword>
<accession>A0A8H3II77</accession>
<dbReference type="FunFam" id="3.40.250.10:FF:000001">
    <property type="entry name" value="Sulfurtransferase"/>
    <property type="match status" value="1"/>
</dbReference>
<evidence type="ECO:0000256" key="2">
    <source>
        <dbReference type="ARBA" id="ARBA00022737"/>
    </source>
</evidence>
<sequence>MEFRLIRPAWQYNYYRPRVSVLQRLSIRFSSSNASPFKSYLVTPKELSAALSESTKDSKSRIIPLCASWFLPNDPQGRTGLKVFEQKRIPNAVFFDIDVVKDDSSSYPHMLPTAEGFASAMSGLGLKKTDRVVVYDSAELGIFSAPRAAWTLKVFGHSNVHVLNNFKIWIEDGYPTESGKIKETEEKTTYPVPSINPDRVACFRDVKSAAKDHGKEGADKFQVLDARSPGRFSGRDPEPRPGLSSGHIPGSINLPLQEILDPTNKAFLPAEELRKVFEKAGLDPETPIITSCGTGVMACALDAALGEAKFGEEAFRRVYDGSWTEYAQRAKEDGMIAKDI</sequence>
<dbReference type="PANTHER" id="PTHR11364:SF27">
    <property type="entry name" value="SULFURTRANSFERASE"/>
    <property type="match status" value="1"/>
</dbReference>
<dbReference type="InterPro" id="IPR045078">
    <property type="entry name" value="TST/MPST-like"/>
</dbReference>
<name>A0A8H3II77_9LECA</name>
<feature type="domain" description="Rhodanese" evidence="4">
    <location>
        <begin position="217"/>
        <end position="335"/>
    </location>
</feature>
<keyword evidence="2" id="KW-0677">Repeat</keyword>
<dbReference type="AlphaFoldDB" id="A0A8H3II77"/>
<dbReference type="GO" id="GO:0005739">
    <property type="term" value="C:mitochondrion"/>
    <property type="evidence" value="ECO:0007669"/>
    <property type="project" value="TreeGrafter"/>
</dbReference>
<gene>
    <name evidence="5" type="ORF">GOMPHAMPRED_005271</name>
</gene>
<dbReference type="GO" id="GO:0004792">
    <property type="term" value="F:thiosulfate-cyanide sulfurtransferase activity"/>
    <property type="evidence" value="ECO:0007669"/>
    <property type="project" value="TreeGrafter"/>
</dbReference>
<dbReference type="Pfam" id="PF00581">
    <property type="entry name" value="Rhodanese"/>
    <property type="match status" value="1"/>
</dbReference>
<dbReference type="PROSITE" id="PS50206">
    <property type="entry name" value="RHODANESE_3"/>
    <property type="match status" value="2"/>
</dbReference>
<evidence type="ECO:0000313" key="6">
    <source>
        <dbReference type="Proteomes" id="UP000664169"/>
    </source>
</evidence>
<keyword evidence="1" id="KW-0808">Transferase</keyword>